<organism evidence="2 3">
    <name type="scientific">Kitasatospora arboriphila</name>
    <dbReference type="NCBI Taxonomy" id="258052"/>
    <lineage>
        <taxon>Bacteria</taxon>
        <taxon>Bacillati</taxon>
        <taxon>Actinomycetota</taxon>
        <taxon>Actinomycetes</taxon>
        <taxon>Kitasatosporales</taxon>
        <taxon>Streptomycetaceae</taxon>
        <taxon>Kitasatospora</taxon>
    </lineage>
</organism>
<evidence type="ECO:0000313" key="2">
    <source>
        <dbReference type="EMBL" id="GAA1104044.1"/>
    </source>
</evidence>
<reference evidence="3" key="1">
    <citation type="journal article" date="2019" name="Int. J. Syst. Evol. Microbiol.">
        <title>The Global Catalogue of Microorganisms (GCM) 10K type strain sequencing project: providing services to taxonomists for standard genome sequencing and annotation.</title>
        <authorList>
            <consortium name="The Broad Institute Genomics Platform"/>
            <consortium name="The Broad Institute Genome Sequencing Center for Infectious Disease"/>
            <person name="Wu L."/>
            <person name="Ma J."/>
        </authorList>
    </citation>
    <scope>NUCLEOTIDE SEQUENCE [LARGE SCALE GENOMIC DNA]</scope>
    <source>
        <strain evidence="3">JCM 13002</strain>
    </source>
</reference>
<evidence type="ECO:0000313" key="3">
    <source>
        <dbReference type="Proteomes" id="UP001499987"/>
    </source>
</evidence>
<dbReference type="Proteomes" id="UP001499987">
    <property type="component" value="Unassembled WGS sequence"/>
</dbReference>
<name>A0ABP4EGX5_9ACTN</name>
<dbReference type="EMBL" id="BAAALD010000061">
    <property type="protein sequence ID" value="GAA1104044.1"/>
    <property type="molecule type" value="Genomic_DNA"/>
</dbReference>
<feature type="signal peptide" evidence="1">
    <location>
        <begin position="1"/>
        <end position="17"/>
    </location>
</feature>
<evidence type="ECO:0008006" key="4">
    <source>
        <dbReference type="Google" id="ProtNLM"/>
    </source>
</evidence>
<keyword evidence="3" id="KW-1185">Reference proteome</keyword>
<feature type="chain" id="PRO_5046060046" description="Thiol:disulfide interchange protein DsbD N-terminal domain-containing protein" evidence="1">
    <location>
        <begin position="18"/>
        <end position="181"/>
    </location>
</feature>
<protein>
    <recommendedName>
        <fullName evidence="4">Thiol:disulfide interchange protein DsbD N-terminal domain-containing protein</fullName>
    </recommendedName>
</protein>
<comment type="caution">
    <text evidence="2">The sequence shown here is derived from an EMBL/GenBank/DDBJ whole genome shotgun (WGS) entry which is preliminary data.</text>
</comment>
<gene>
    <name evidence="2" type="ORF">GCM10009663_52950</name>
</gene>
<proteinExistence type="predicted"/>
<sequence length="181" mass="17905">MAALAAGLLLGPAAGCASTGGPAQRPSSASFTENGVTVDLSVDRWDGTAGTLTAVFTPTAAGYHLYSLDLPPGGVDGIGRPVSLKLRGGLEQTARPTTGAAVHDLQLPGGLPPVPVYPDGPVTVTLPVHRTAEGPATVLVGYAACSETKGCLFPVDAHPVEATVDGTSVRFAGPGPASPSG</sequence>
<keyword evidence="1" id="KW-0732">Signal</keyword>
<evidence type="ECO:0000256" key="1">
    <source>
        <dbReference type="SAM" id="SignalP"/>
    </source>
</evidence>
<dbReference type="RefSeq" id="WP_344626190.1">
    <property type="nucleotide sequence ID" value="NZ_BAAALD010000061.1"/>
</dbReference>
<accession>A0ABP4EGX5</accession>